<evidence type="ECO:0000259" key="1">
    <source>
        <dbReference type="PROSITE" id="PS51819"/>
    </source>
</evidence>
<dbReference type="EMBL" id="JACCKA010000056">
    <property type="protein sequence ID" value="NZA26565.1"/>
    <property type="molecule type" value="Genomic_DNA"/>
</dbReference>
<protein>
    <submittedName>
        <fullName evidence="2">VOC family protein</fullName>
    </submittedName>
</protein>
<dbReference type="Gene3D" id="3.30.720.110">
    <property type="match status" value="1"/>
</dbReference>
<comment type="caution">
    <text evidence="2">The sequence shown here is derived from an EMBL/GenBank/DDBJ whole genome shotgun (WGS) entry which is preliminary data.</text>
</comment>
<dbReference type="Pfam" id="PF00903">
    <property type="entry name" value="Glyoxalase"/>
    <property type="match status" value="1"/>
</dbReference>
<dbReference type="InterPro" id="IPR037523">
    <property type="entry name" value="VOC_core"/>
</dbReference>
<dbReference type="CDD" id="cd07246">
    <property type="entry name" value="VOC_like"/>
    <property type="match status" value="1"/>
</dbReference>
<accession>A0A853JCJ3</accession>
<dbReference type="InterPro" id="IPR029068">
    <property type="entry name" value="Glyas_Bleomycin-R_OHBP_Dase"/>
</dbReference>
<dbReference type="PANTHER" id="PTHR34109">
    <property type="entry name" value="BNAUNNG04460D PROTEIN-RELATED"/>
    <property type="match status" value="1"/>
</dbReference>
<dbReference type="AlphaFoldDB" id="A0A853JCJ3"/>
<proteinExistence type="predicted"/>
<dbReference type="Gene3D" id="3.30.720.120">
    <property type="match status" value="1"/>
</dbReference>
<evidence type="ECO:0000313" key="3">
    <source>
        <dbReference type="Proteomes" id="UP000578091"/>
    </source>
</evidence>
<gene>
    <name evidence="2" type="ORF">H0E84_09220</name>
</gene>
<organism evidence="2 3">
    <name type="scientific">Luteimonas salinisoli</name>
    <dbReference type="NCBI Taxonomy" id="2752307"/>
    <lineage>
        <taxon>Bacteria</taxon>
        <taxon>Pseudomonadati</taxon>
        <taxon>Pseudomonadota</taxon>
        <taxon>Gammaproteobacteria</taxon>
        <taxon>Lysobacterales</taxon>
        <taxon>Lysobacteraceae</taxon>
        <taxon>Luteimonas</taxon>
    </lineage>
</organism>
<evidence type="ECO:0000313" key="2">
    <source>
        <dbReference type="EMBL" id="NZA26565.1"/>
    </source>
</evidence>
<feature type="domain" description="VOC" evidence="1">
    <location>
        <begin position="2"/>
        <end position="127"/>
    </location>
</feature>
<dbReference type="RefSeq" id="WP_180678355.1">
    <property type="nucleotide sequence ID" value="NZ_JACCKA010000056.1"/>
</dbReference>
<dbReference type="PROSITE" id="PS51819">
    <property type="entry name" value="VOC"/>
    <property type="match status" value="1"/>
</dbReference>
<keyword evidence="3" id="KW-1185">Reference proteome</keyword>
<dbReference type="Proteomes" id="UP000578091">
    <property type="component" value="Unassembled WGS sequence"/>
</dbReference>
<dbReference type="InterPro" id="IPR004360">
    <property type="entry name" value="Glyas_Fos-R_dOase_dom"/>
</dbReference>
<dbReference type="SUPFAM" id="SSF54593">
    <property type="entry name" value="Glyoxalase/Bleomycin resistance protein/Dihydroxybiphenyl dioxygenase"/>
    <property type="match status" value="1"/>
</dbReference>
<dbReference type="PANTHER" id="PTHR34109:SF1">
    <property type="entry name" value="VOC DOMAIN-CONTAINING PROTEIN"/>
    <property type="match status" value="1"/>
</dbReference>
<name>A0A853JCJ3_9GAMM</name>
<reference evidence="2 3" key="1">
    <citation type="submission" date="2020-07" db="EMBL/GenBank/DDBJ databases">
        <title>Luteimonas sp. SJ-92.</title>
        <authorList>
            <person name="Huang X.-X."/>
            <person name="Xu L."/>
            <person name="Sun J.-Q."/>
        </authorList>
    </citation>
    <scope>NUCLEOTIDE SEQUENCE [LARGE SCALE GENOMIC DNA]</scope>
    <source>
        <strain evidence="2 3">SJ-92</strain>
    </source>
</reference>
<sequence length="160" mass="17293">MAIHEVFAYLCVADTDAAIRFYASAFGATEKFRLTEPGGRIGHAEMDFGGWTVMLCDEYPEYGIRAPVSGVGSSVTLHLHVDDADAVIAQALASGATLERPASDAFYGERGGSVYDPFGHRWLIGHSIEDVSVAEMQRRYDALMRTEGDPCSRTGHSSDG</sequence>